<feature type="transmembrane region" description="Helical" evidence="1">
    <location>
        <begin position="7"/>
        <end position="29"/>
    </location>
</feature>
<keyword evidence="1" id="KW-1133">Transmembrane helix</keyword>
<organism evidence="2 3">
    <name type="scientific">Natrarchaeobius chitinivorans</name>
    <dbReference type="NCBI Taxonomy" id="1679083"/>
    <lineage>
        <taxon>Archaea</taxon>
        <taxon>Methanobacteriati</taxon>
        <taxon>Methanobacteriota</taxon>
        <taxon>Stenosarchaea group</taxon>
        <taxon>Halobacteria</taxon>
        <taxon>Halobacteriales</taxon>
        <taxon>Natrialbaceae</taxon>
        <taxon>Natrarchaeobius</taxon>
    </lineage>
</organism>
<feature type="transmembrane region" description="Helical" evidence="1">
    <location>
        <begin position="97"/>
        <end position="115"/>
    </location>
</feature>
<dbReference type="Proteomes" id="UP000282323">
    <property type="component" value="Unassembled WGS sequence"/>
</dbReference>
<feature type="transmembrane region" description="Helical" evidence="1">
    <location>
        <begin position="127"/>
        <end position="151"/>
    </location>
</feature>
<reference evidence="2 3" key="1">
    <citation type="submission" date="2018-10" db="EMBL/GenBank/DDBJ databases">
        <title>Natrarchaeobius chitinivorans gen. nov., sp. nov., and Natrarchaeobius haloalkaliphilus sp. nov., alkaliphilic, chitin-utilizing haloarchaea from hypersaline alkaline lakes.</title>
        <authorList>
            <person name="Sorokin D.Y."/>
            <person name="Elcheninov A.G."/>
            <person name="Kostrikina N.A."/>
            <person name="Bale N.J."/>
            <person name="Sinninghe Damste J.S."/>
            <person name="Khijniak T.V."/>
            <person name="Kublanov I.V."/>
            <person name="Toshchakov S.V."/>
        </authorList>
    </citation>
    <scope>NUCLEOTIDE SEQUENCE [LARGE SCALE GENOMIC DNA]</scope>
    <source>
        <strain evidence="2 3">AArcht4T</strain>
    </source>
</reference>
<keyword evidence="1" id="KW-0812">Transmembrane</keyword>
<feature type="transmembrane region" description="Helical" evidence="1">
    <location>
        <begin position="41"/>
        <end position="59"/>
    </location>
</feature>
<feature type="transmembrane region" description="Helical" evidence="1">
    <location>
        <begin position="163"/>
        <end position="181"/>
    </location>
</feature>
<dbReference type="RefSeq" id="WP_124197323.1">
    <property type="nucleotide sequence ID" value="NZ_REGA01000023.1"/>
</dbReference>
<gene>
    <name evidence="2" type="ORF">EA473_20005</name>
</gene>
<feature type="transmembrane region" description="Helical" evidence="1">
    <location>
        <begin position="71"/>
        <end position="91"/>
    </location>
</feature>
<evidence type="ECO:0000313" key="2">
    <source>
        <dbReference type="EMBL" id="RQG90880.1"/>
    </source>
</evidence>
<accession>A0A3N6M4I4</accession>
<comment type="caution">
    <text evidence="2">The sequence shown here is derived from an EMBL/GenBank/DDBJ whole genome shotgun (WGS) entry which is preliminary data.</text>
</comment>
<dbReference type="EMBL" id="REGA01000023">
    <property type="protein sequence ID" value="RQG90880.1"/>
    <property type="molecule type" value="Genomic_DNA"/>
</dbReference>
<evidence type="ECO:0000256" key="1">
    <source>
        <dbReference type="SAM" id="Phobius"/>
    </source>
</evidence>
<keyword evidence="1" id="KW-0472">Membrane</keyword>
<name>A0A3N6M4I4_NATCH</name>
<proteinExistence type="predicted"/>
<keyword evidence="3" id="KW-1185">Reference proteome</keyword>
<protein>
    <submittedName>
        <fullName evidence="2">Uncharacterized protein</fullName>
    </submittedName>
</protein>
<evidence type="ECO:0000313" key="3">
    <source>
        <dbReference type="Proteomes" id="UP000282323"/>
    </source>
</evidence>
<dbReference type="AlphaFoldDB" id="A0A3N6M4I4"/>
<sequence>MSENQKPFASAGAGITLGLALAAVIVSVVVQPEAIPLSEKFQYVFAALFLGMSIGHYLGEALIDGGEDKKYALVGLFSTLGVLFVVFLVLGRGLTPFAAGIGGTLGFFALCLILSHHSGLIADSERLDVLVGEFAGKISPSGLAFIIVAFVADMAFSQEVAEAMAEVAIYAVAILLAFYILKFREPILAEIKPLLEELKGSDTSKRSR</sequence>